<dbReference type="InterPro" id="IPR007060">
    <property type="entry name" value="FtsL/DivIC"/>
</dbReference>
<keyword evidence="1" id="KW-1133">Transmembrane helix</keyword>
<dbReference type="OrthoDB" id="1467719at2"/>
<proteinExistence type="predicted"/>
<sequence length="127" mass="15118">METFVDFVPEKEPVQETDPQKPRKALSKISRFLTNKFFLATIGFLVIMLFLDKNDLFSIVERRKELNDLELSKDHYNKELIELHKIRTDLETDPATIEKLAREKYLMKRNNEDIFLTEDQTKLKQAE</sequence>
<dbReference type="AlphaFoldDB" id="A0A1G6VI92"/>
<evidence type="ECO:0000313" key="2">
    <source>
        <dbReference type="EMBL" id="SDD53221.1"/>
    </source>
</evidence>
<keyword evidence="1" id="KW-0812">Transmembrane</keyword>
<evidence type="ECO:0000313" key="3">
    <source>
        <dbReference type="Proteomes" id="UP000198757"/>
    </source>
</evidence>
<evidence type="ECO:0000256" key="1">
    <source>
        <dbReference type="SAM" id="Phobius"/>
    </source>
</evidence>
<dbReference type="Proteomes" id="UP000198757">
    <property type="component" value="Unassembled WGS sequence"/>
</dbReference>
<name>A0A1G6VI92_NIADE</name>
<feature type="transmembrane region" description="Helical" evidence="1">
    <location>
        <begin position="33"/>
        <end position="51"/>
    </location>
</feature>
<gene>
    <name evidence="2" type="ORF">SAMN04487894_11030</name>
</gene>
<dbReference type="EMBL" id="FMZO01000010">
    <property type="protein sequence ID" value="SDD53221.1"/>
    <property type="molecule type" value="Genomic_DNA"/>
</dbReference>
<dbReference type="Pfam" id="PF04977">
    <property type="entry name" value="DivIC"/>
    <property type="match status" value="1"/>
</dbReference>
<keyword evidence="1" id="KW-0472">Membrane</keyword>
<keyword evidence="3" id="KW-1185">Reference proteome</keyword>
<accession>A0A1G6VI92</accession>
<dbReference type="STRING" id="1285928.SAMN04487894_11030"/>
<organism evidence="2 3">
    <name type="scientific">Niabella drilacis (strain DSM 25811 / CCM 8410 / CCUG 62505 / LMG 26954 / E90)</name>
    <dbReference type="NCBI Taxonomy" id="1285928"/>
    <lineage>
        <taxon>Bacteria</taxon>
        <taxon>Pseudomonadati</taxon>
        <taxon>Bacteroidota</taxon>
        <taxon>Chitinophagia</taxon>
        <taxon>Chitinophagales</taxon>
        <taxon>Chitinophagaceae</taxon>
        <taxon>Niabella</taxon>
    </lineage>
</organism>
<dbReference type="RefSeq" id="WP_090391399.1">
    <property type="nucleotide sequence ID" value="NZ_FMZO01000010.1"/>
</dbReference>
<protein>
    <submittedName>
        <fullName evidence="2">Septum formation initiator</fullName>
    </submittedName>
</protein>
<reference evidence="3" key="1">
    <citation type="submission" date="2016-10" db="EMBL/GenBank/DDBJ databases">
        <authorList>
            <person name="Varghese N."/>
            <person name="Submissions S."/>
        </authorList>
    </citation>
    <scope>NUCLEOTIDE SEQUENCE [LARGE SCALE GENOMIC DNA]</scope>
    <source>
        <strain evidence="3">DSM 25811 / CCM 8410 / LMG 26954 / E90</strain>
    </source>
</reference>